<dbReference type="Gene3D" id="2.60.40.1140">
    <property type="entry name" value="Collagen-binding surface protein Cna, B-type domain"/>
    <property type="match status" value="1"/>
</dbReference>
<feature type="chain" id="PRO_5016251703" description="DUF7601 domain-containing protein" evidence="2">
    <location>
        <begin position="27"/>
        <end position="353"/>
    </location>
</feature>
<dbReference type="InterPro" id="IPR022464">
    <property type="entry name" value="Strep_pil_isopept_link"/>
</dbReference>
<evidence type="ECO:0000313" key="4">
    <source>
        <dbReference type="EMBL" id="AWY96906.1"/>
    </source>
</evidence>
<keyword evidence="1" id="KW-0812">Transmembrane</keyword>
<keyword evidence="1" id="KW-1133">Transmembrane helix</keyword>
<feature type="domain" description="DUF7601" evidence="3">
    <location>
        <begin position="177"/>
        <end position="281"/>
    </location>
</feature>
<dbReference type="Pfam" id="PF24547">
    <property type="entry name" value="DUF7601"/>
    <property type="match status" value="1"/>
</dbReference>
<sequence>MINKKKIGALILAGTMLLSMGTTAFAAGESTTPNVNQNGQVPITKKFEMADGLTTPAATFKFTATSQTPGALPATIADVSFTEGQTGTLKGEKYVLEGTTAISFQGTWPHAGEYVYTVTEKQESMPNVTYDASSYTLRVYVINGTNGLEVEKITAQGATGKTDKILFTNTYAKNNATLTIEKNTTGTYADKTKEFNFEITFTKSPMSDQTSFTGNIGSESVECTAGTAKPFTLADGEQLVFSNLPVGTTYVVKELAATDGYTPSVTVIENITTTVNNRTAAQEGDALDTLKEGEKKNLVGEYENKVTFTNTHQGGVVPTGILMNNLPFILLVAVAIVAFVSLAVIKRRRTSGK</sequence>
<evidence type="ECO:0000256" key="1">
    <source>
        <dbReference type="SAM" id="Phobius"/>
    </source>
</evidence>
<keyword evidence="5" id="KW-1185">Reference proteome</keyword>
<dbReference type="InterPro" id="IPR038174">
    <property type="entry name" value="Strep_pil_link_sf"/>
</dbReference>
<dbReference type="EMBL" id="CP030280">
    <property type="protein sequence ID" value="AWY96906.1"/>
    <property type="molecule type" value="Genomic_DNA"/>
</dbReference>
<dbReference type="AlphaFoldDB" id="A0A2Z4U7E4"/>
<dbReference type="Gene3D" id="2.60.40.3050">
    <property type="match status" value="1"/>
</dbReference>
<accession>A0A2Z4U7E4</accession>
<gene>
    <name evidence="4" type="ORF">DQQ01_00570</name>
</gene>
<dbReference type="NCBIfam" id="TIGR03786">
    <property type="entry name" value="strep_pil_rpt"/>
    <property type="match status" value="1"/>
</dbReference>
<dbReference type="Proteomes" id="UP000250003">
    <property type="component" value="Chromosome"/>
</dbReference>
<feature type="signal peptide" evidence="2">
    <location>
        <begin position="1"/>
        <end position="26"/>
    </location>
</feature>
<evidence type="ECO:0000256" key="2">
    <source>
        <dbReference type="SAM" id="SignalP"/>
    </source>
</evidence>
<proteinExistence type="predicted"/>
<keyword evidence="1" id="KW-0472">Membrane</keyword>
<organism evidence="4 5">
    <name type="scientific">Blautia argi</name>
    <dbReference type="NCBI Taxonomy" id="1912897"/>
    <lineage>
        <taxon>Bacteria</taxon>
        <taxon>Bacillati</taxon>
        <taxon>Bacillota</taxon>
        <taxon>Clostridia</taxon>
        <taxon>Lachnospirales</taxon>
        <taxon>Lachnospiraceae</taxon>
        <taxon>Blautia</taxon>
    </lineage>
</organism>
<reference evidence="5" key="1">
    <citation type="submission" date="2018-06" db="EMBL/GenBank/DDBJ databases">
        <title>Description of Blautia argi sp. nov., a new anaerobic isolated from dog feces.</title>
        <authorList>
            <person name="Chang Y.-H."/>
            <person name="Paek J."/>
            <person name="Shin Y."/>
        </authorList>
    </citation>
    <scope>NUCLEOTIDE SEQUENCE [LARGE SCALE GENOMIC DNA]</scope>
    <source>
        <strain evidence="5">KCTC 15426</strain>
    </source>
</reference>
<evidence type="ECO:0000259" key="3">
    <source>
        <dbReference type="Pfam" id="PF24547"/>
    </source>
</evidence>
<dbReference type="InterPro" id="IPR055382">
    <property type="entry name" value="DUF7601"/>
</dbReference>
<feature type="transmembrane region" description="Helical" evidence="1">
    <location>
        <begin position="326"/>
        <end position="345"/>
    </location>
</feature>
<protein>
    <recommendedName>
        <fullName evidence="3">DUF7601 domain-containing protein</fullName>
    </recommendedName>
</protein>
<evidence type="ECO:0000313" key="5">
    <source>
        <dbReference type="Proteomes" id="UP000250003"/>
    </source>
</evidence>
<keyword evidence="2" id="KW-0732">Signal</keyword>
<name>A0A2Z4U7E4_9FIRM</name>
<dbReference type="OrthoDB" id="3191594at2"/>
<dbReference type="RefSeq" id="WP_111917761.1">
    <property type="nucleotide sequence ID" value="NZ_CP030280.1"/>
</dbReference>
<dbReference type="KEGG" id="blau:DQQ01_00570"/>